<sequence>MEVKFGTGLDNIRFGLDQASLKSLLGEPSKIDSDNDGLPLLQYNKLKSTFWMDERDKLHWIQCSNPELSIQGIKIIGLDTDEAISKLKQIIEASYEFEDYGSMENYSFPKLELEVQTEYGVVTTVCFGHLWKNGEPVYTNA</sequence>
<evidence type="ECO:0000313" key="1">
    <source>
        <dbReference type="EMBL" id="MBC3767467.1"/>
    </source>
</evidence>
<reference evidence="1" key="1">
    <citation type="journal article" date="2018" name="Int. J. Syst. Evol. Microbiol.">
        <title>Neptunicella marina gen. nov., sp. nov., isolated from surface seawater.</title>
        <authorList>
            <person name="Liu X."/>
            <person name="Lai Q."/>
            <person name="Du Y."/>
            <person name="Zhang X."/>
            <person name="Liu Z."/>
            <person name="Sun F."/>
            <person name="Shao Z."/>
        </authorList>
    </citation>
    <scope>NUCLEOTIDE SEQUENCE</scope>
    <source>
        <strain evidence="1">S27-2</strain>
    </source>
</reference>
<gene>
    <name evidence="1" type="ORF">H8B19_16435</name>
</gene>
<proteinExistence type="predicted"/>
<keyword evidence="2" id="KW-1185">Reference proteome</keyword>
<protein>
    <submittedName>
        <fullName evidence="1">Uncharacterized protein</fullName>
    </submittedName>
</protein>
<evidence type="ECO:0000313" key="2">
    <source>
        <dbReference type="Proteomes" id="UP000601768"/>
    </source>
</evidence>
<dbReference type="AlphaFoldDB" id="A0A8J6M3U8"/>
<dbReference type="EMBL" id="JACNEP010000018">
    <property type="protein sequence ID" value="MBC3767467.1"/>
    <property type="molecule type" value="Genomic_DNA"/>
</dbReference>
<name>A0A8J6M3U8_9ALTE</name>
<dbReference type="RefSeq" id="WP_186507987.1">
    <property type="nucleotide sequence ID" value="NZ_JACNEP010000018.1"/>
</dbReference>
<dbReference type="Proteomes" id="UP000601768">
    <property type="component" value="Unassembled WGS sequence"/>
</dbReference>
<accession>A0A8J6M3U8</accession>
<comment type="caution">
    <text evidence="1">The sequence shown here is derived from an EMBL/GenBank/DDBJ whole genome shotgun (WGS) entry which is preliminary data.</text>
</comment>
<reference evidence="1" key="2">
    <citation type="submission" date="2020-08" db="EMBL/GenBank/DDBJ databases">
        <authorList>
            <person name="Lai Q."/>
        </authorList>
    </citation>
    <scope>NUCLEOTIDE SEQUENCE</scope>
    <source>
        <strain evidence="1">S27-2</strain>
    </source>
</reference>
<organism evidence="1 2">
    <name type="scientific">Neptunicella marina</name>
    <dbReference type="NCBI Taxonomy" id="2125989"/>
    <lineage>
        <taxon>Bacteria</taxon>
        <taxon>Pseudomonadati</taxon>
        <taxon>Pseudomonadota</taxon>
        <taxon>Gammaproteobacteria</taxon>
        <taxon>Alteromonadales</taxon>
        <taxon>Alteromonadaceae</taxon>
        <taxon>Neptunicella</taxon>
    </lineage>
</organism>